<feature type="repeat" description="RCC1" evidence="2">
    <location>
        <begin position="412"/>
        <end position="468"/>
    </location>
</feature>
<feature type="region of interest" description="Disordered" evidence="3">
    <location>
        <begin position="1168"/>
        <end position="1204"/>
    </location>
</feature>
<dbReference type="PROSITE" id="PS00626">
    <property type="entry name" value="RCC1_2"/>
    <property type="match status" value="8"/>
</dbReference>
<dbReference type="InterPro" id="IPR058923">
    <property type="entry name" value="RCC1-like_dom"/>
</dbReference>
<feature type="compositionally biased region" description="Basic and acidic residues" evidence="3">
    <location>
        <begin position="1177"/>
        <end position="1204"/>
    </location>
</feature>
<evidence type="ECO:0000256" key="3">
    <source>
        <dbReference type="SAM" id="MobiDB-lite"/>
    </source>
</evidence>
<reference evidence="5 6" key="1">
    <citation type="submission" date="2016-11" db="EMBL/GenBank/DDBJ databases">
        <title>The macronuclear genome of Stentor coeruleus: a giant cell with tiny introns.</title>
        <authorList>
            <person name="Slabodnick M."/>
            <person name="Ruby J.G."/>
            <person name="Reiff S.B."/>
            <person name="Swart E.C."/>
            <person name="Gosai S."/>
            <person name="Prabakaran S."/>
            <person name="Witkowska E."/>
            <person name="Larue G.E."/>
            <person name="Fisher S."/>
            <person name="Freeman R.M."/>
            <person name="Gunawardena J."/>
            <person name="Chu W."/>
            <person name="Stover N.A."/>
            <person name="Gregory B.D."/>
            <person name="Nowacki M."/>
            <person name="Derisi J."/>
            <person name="Roy S.W."/>
            <person name="Marshall W.F."/>
            <person name="Sood P."/>
        </authorList>
    </citation>
    <scope>NUCLEOTIDE SEQUENCE [LARGE SCALE GENOMIC DNA]</scope>
    <source>
        <strain evidence="5">WM001</strain>
    </source>
</reference>
<dbReference type="OrthoDB" id="289810at2759"/>
<feature type="repeat" description="RCC1" evidence="2">
    <location>
        <begin position="311"/>
        <end position="360"/>
    </location>
</feature>
<protein>
    <recommendedName>
        <fullName evidence="4">RCC1-like domain-containing protein</fullName>
    </recommendedName>
</protein>
<keyword evidence="1" id="KW-0677">Repeat</keyword>
<keyword evidence="6" id="KW-1185">Reference proteome</keyword>
<dbReference type="PANTHER" id="PTHR22870">
    <property type="entry name" value="REGULATOR OF CHROMOSOME CONDENSATION"/>
    <property type="match status" value="1"/>
</dbReference>
<evidence type="ECO:0000313" key="6">
    <source>
        <dbReference type="Proteomes" id="UP000187209"/>
    </source>
</evidence>
<dbReference type="Pfam" id="PF25390">
    <property type="entry name" value="WD40_RLD"/>
    <property type="match status" value="2"/>
</dbReference>
<gene>
    <name evidence="5" type="ORF">SteCoe_3069</name>
</gene>
<dbReference type="EMBL" id="MPUH01000035">
    <property type="protein sequence ID" value="OMJ93877.1"/>
    <property type="molecule type" value="Genomic_DNA"/>
</dbReference>
<dbReference type="Proteomes" id="UP000187209">
    <property type="component" value="Unassembled WGS sequence"/>
</dbReference>
<evidence type="ECO:0000256" key="1">
    <source>
        <dbReference type="ARBA" id="ARBA00022737"/>
    </source>
</evidence>
<feature type="repeat" description="RCC1" evidence="2">
    <location>
        <begin position="842"/>
        <end position="896"/>
    </location>
</feature>
<organism evidence="5 6">
    <name type="scientific">Stentor coeruleus</name>
    <dbReference type="NCBI Taxonomy" id="5963"/>
    <lineage>
        <taxon>Eukaryota</taxon>
        <taxon>Sar</taxon>
        <taxon>Alveolata</taxon>
        <taxon>Ciliophora</taxon>
        <taxon>Postciliodesmatophora</taxon>
        <taxon>Heterotrichea</taxon>
        <taxon>Heterotrichida</taxon>
        <taxon>Stentoridae</taxon>
        <taxon>Stentor</taxon>
    </lineage>
</organism>
<dbReference type="InterPro" id="IPR051210">
    <property type="entry name" value="Ub_ligase/GEF_domain"/>
</dbReference>
<feature type="repeat" description="RCC1" evidence="2">
    <location>
        <begin position="260"/>
        <end position="310"/>
    </location>
</feature>
<proteinExistence type="predicted"/>
<dbReference type="Pfam" id="PF00415">
    <property type="entry name" value="RCC1"/>
    <property type="match status" value="1"/>
</dbReference>
<dbReference type="PRINTS" id="PR00633">
    <property type="entry name" value="RCCNDNSATION"/>
</dbReference>
<feature type="repeat" description="RCC1" evidence="2">
    <location>
        <begin position="20"/>
        <end position="76"/>
    </location>
</feature>
<accession>A0A1R2CXZ8</accession>
<dbReference type="PROSITE" id="PS50012">
    <property type="entry name" value="RCC1_3"/>
    <property type="match status" value="12"/>
</dbReference>
<dbReference type="Gene3D" id="2.130.10.30">
    <property type="entry name" value="Regulator of chromosome condensation 1/beta-lactamase-inhibitor protein II"/>
    <property type="match status" value="4"/>
</dbReference>
<feature type="repeat" description="RCC1" evidence="2">
    <location>
        <begin position="735"/>
        <end position="791"/>
    </location>
</feature>
<evidence type="ECO:0000259" key="4">
    <source>
        <dbReference type="Pfam" id="PF25390"/>
    </source>
</evidence>
<feature type="domain" description="RCC1-like" evidence="4">
    <location>
        <begin position="594"/>
        <end position="929"/>
    </location>
</feature>
<comment type="caution">
    <text evidence="5">The sequence shown here is derived from an EMBL/GenBank/DDBJ whole genome shotgun (WGS) entry which is preliminary data.</text>
</comment>
<dbReference type="InterPro" id="IPR009091">
    <property type="entry name" value="RCC1/BLIP-II"/>
</dbReference>
<feature type="repeat" description="RCC1" evidence="2">
    <location>
        <begin position="679"/>
        <end position="734"/>
    </location>
</feature>
<feature type="region of interest" description="Disordered" evidence="3">
    <location>
        <begin position="161"/>
        <end position="188"/>
    </location>
</feature>
<dbReference type="InterPro" id="IPR000408">
    <property type="entry name" value="Reg_chr_condens"/>
</dbReference>
<name>A0A1R2CXZ8_9CILI</name>
<feature type="repeat" description="RCC1" evidence="2">
    <location>
        <begin position="469"/>
        <end position="537"/>
    </location>
</feature>
<feature type="repeat" description="RCC1" evidence="2">
    <location>
        <begin position="360"/>
        <end position="411"/>
    </location>
</feature>
<feature type="repeat" description="RCC1" evidence="2">
    <location>
        <begin position="624"/>
        <end position="678"/>
    </location>
</feature>
<dbReference type="SUPFAM" id="SSF50985">
    <property type="entry name" value="RCC1/BLIP-II"/>
    <property type="match status" value="4"/>
</dbReference>
<feature type="compositionally biased region" description="Basic and acidic residues" evidence="3">
    <location>
        <begin position="168"/>
        <end position="188"/>
    </location>
</feature>
<feature type="repeat" description="RCC1" evidence="2">
    <location>
        <begin position="212"/>
        <end position="259"/>
    </location>
</feature>
<evidence type="ECO:0000313" key="5">
    <source>
        <dbReference type="EMBL" id="OMJ93877.1"/>
    </source>
</evidence>
<dbReference type="PANTHER" id="PTHR22870:SF466">
    <property type="entry name" value="ANKYRIN REPEAT-CONTAINING PROTEIN"/>
    <property type="match status" value="1"/>
</dbReference>
<evidence type="ECO:0000256" key="2">
    <source>
        <dbReference type="PROSITE-ProRule" id="PRU00235"/>
    </source>
</evidence>
<feature type="repeat" description="RCC1" evidence="2">
    <location>
        <begin position="897"/>
        <end position="953"/>
    </location>
</feature>
<sequence length="1896" mass="214517">MRGNRLGCGLNHSIVIGQNEQVFVWGRSINDELGVQELKGFVQNTPYLFQTTQEGSSYTALEVACGESHTALLLKDNSLPKLKLIYHPVIEISRYFQAVIEKLASIPISMSQLHAREWGSKNKLTREQITDFFHKYCDEYNEEVDDIIDLIMRAGDSLRQKQKKEKYSRREKLGKLGRPEKEKEKDEQKVFKSSIPYKEFRDQLYGTRLDDGRVLTWGNNENGKLGRPIGEDRFVRFTQDVSITKIACGGSHCLAISSGRKLYAWGANAYGQLGVGDTNTRTEPVLVSIDAEYLLDVAGGGSHSMALSKEGEVFTWGLGEGGRLGHGDCNIQLHPKKIEKLSIVESVAAGHSHSGCIIKGEIYTWGIGTYARLGHGNLSDFFEPKLVEFFKGRFMEKLCLSFFHSVVLSSNGEVWAWGNSKNGRLGIPTSFGENQLVPVRIGIGSLMSQCKIIDIACGYKHGLALAKSGHLFVWGCGLDGKLGILPCSNEEPLPKEVKFPKSITSDKKKKKEAIPLKSTEAVSISCSYFNTYSLTNSGQLIIWGGNTKGQCGVPISEKGFSLCELEEIIKHQSLGDDKFKLPFSCSGIKENFSAVPLLLDELKMEKFKQLSSNGEYAMAVSHDGKVYVWGSNDQGQLGTGFSPTNSFNDHPVQLVNFKRTEMKNVSCGPYHSAFLAENGEVYVCGSSENGRLGLGENVMNPQSPYQYIPRVIFGLPNIKKISCGVSHTVAIDYSHGLWSWGGGWYGKLGLGNSLDQITPQQVQLKSFYPHLESHLKDVACGEYHTLLLTSSGHVYSAGLGIYAGVQLMGSNEVHYFNRLSSISQVRHISVGRDHSVVVTNRGQLYGWGRNNYGKLGEGRNKKEDEVIDCRQILVKQEIIFDKVACGSNHSAALTTEGAIYVWGATSSGRLGLGSHFEGIVKQPTEVVSMKHWFRENDEQTLIGGGKVLDEEEQYLLQSMLKNEPVEQNIETLLAADQNIVYRLENLLNKFSQVRAVQEERENMLSYIESLIVAKIESIPSISNPDFKLTLPPIISKNFQLYEFLLACMQTHPCYMAKLVEHNPHLPTSEVAGIFKAIYGDMSNNPQKLRRLMLLYKLVLKISVANTDFQRSLKMKAGDISAYIYFYLLQSQQCNNMFYSILASEIMRIVRKASLSSLPKEKEKINAELAEAEDEARNEEREGGILSNEDEKKMEQEEGKDNDQKEIVDLNKARMAELEKRKIQKEKSMRFIEHAKEGTHKIRDALNFKQLEELGDLPPELKAIYDVRKALYIKTTKKVKQKIKQILTHDPKVRKRITLAQKLSDEVKFMYKDIPSVFRERFKEQCNSTEGQHILDSKIVMLFFAPLVEILREPIRLKRMNLDEFDLSMGGKIEKDNEEDDKDQENIKYERPDFEKIIKTYATGLNLVADYIEDLGEWKKITAEENKSDSATSNKQKAESAAQKFLKQCKYRNKLVQELTNVPDLNLTDLSLGDMLSSSLENDDSALTISLEDLCQLHMLLFNNLKIIKKNFGKADPVFIIIKSLGKVKPLFQKILSGDTKTVKLNLRLPIRWLLREKALQSCRDCKTPLTYSLLKNPPPEEMADVPLTVPTLWRCWSCGNTQDGWHMKCAECSAIRRNFPEEALFKNFQQTYISPELEMFTQILYEIPPVPPSVSPYKFILDIQEKQQSGTHLLQKLKVFKEILEEIGNSELEPLKRAEDNIQRLEYEAKYEYNLRASHKAYLDSMNTMLGDIEDKIKLICLQFSQNTIVTLRQASIAVAKGKNTMDSGNFTLKNSKRAQGRFTVDYLFKKNILDILELPESIKKNTSFYFTEVDDGAFDVRVVLREDRNYLCLPRDPIEVKIMGFSITVDKLKAMRRTMNFRAQTSFEHGKVTFNVFQFVRMLGSLLGKCKQADF</sequence>
<dbReference type="Pfam" id="PF13540">
    <property type="entry name" value="RCC1_2"/>
    <property type="match status" value="1"/>
</dbReference>
<feature type="domain" description="RCC1-like" evidence="4">
    <location>
        <begin position="210"/>
        <end position="391"/>
    </location>
</feature>